<keyword evidence="7" id="KW-0456">Lyase</keyword>
<evidence type="ECO:0000256" key="4">
    <source>
        <dbReference type="ARBA" id="ARBA00022801"/>
    </source>
</evidence>
<keyword evidence="10" id="KW-1185">Reference proteome</keyword>
<evidence type="ECO:0000256" key="5">
    <source>
        <dbReference type="ARBA" id="ARBA00023124"/>
    </source>
</evidence>
<evidence type="ECO:0000256" key="1">
    <source>
        <dbReference type="ARBA" id="ARBA00008136"/>
    </source>
</evidence>
<dbReference type="Proteomes" id="UP001596501">
    <property type="component" value="Unassembled WGS sequence"/>
</dbReference>
<keyword evidence="5" id="KW-0190">Covalent protein-DNA linkage</keyword>
<evidence type="ECO:0000313" key="10">
    <source>
        <dbReference type="Proteomes" id="UP001596501"/>
    </source>
</evidence>
<keyword evidence="6" id="KW-0238">DNA-binding</keyword>
<dbReference type="InterPro" id="IPR036590">
    <property type="entry name" value="SRAP-like"/>
</dbReference>
<evidence type="ECO:0000256" key="8">
    <source>
        <dbReference type="RuleBase" id="RU364100"/>
    </source>
</evidence>
<accession>A0ABW2QQB2</accession>
<comment type="caution">
    <text evidence="9">The sequence shown here is derived from an EMBL/GenBank/DDBJ whole genome shotgun (WGS) entry which is preliminary data.</text>
</comment>
<dbReference type="Gene3D" id="3.90.1680.10">
    <property type="entry name" value="SOS response associated peptidase-like"/>
    <property type="match status" value="1"/>
</dbReference>
<keyword evidence="2 8" id="KW-0645">Protease</keyword>
<protein>
    <recommendedName>
        <fullName evidence="8">Abasic site processing protein</fullName>
        <ecNumber evidence="8">3.4.-.-</ecNumber>
    </recommendedName>
</protein>
<keyword evidence="4 8" id="KW-0378">Hydrolase</keyword>
<evidence type="ECO:0000256" key="6">
    <source>
        <dbReference type="ARBA" id="ARBA00023125"/>
    </source>
</evidence>
<organism evidence="9 10">
    <name type="scientific">Hydrogenophaga atypica</name>
    <dbReference type="NCBI Taxonomy" id="249409"/>
    <lineage>
        <taxon>Bacteria</taxon>
        <taxon>Pseudomonadati</taxon>
        <taxon>Pseudomonadota</taxon>
        <taxon>Betaproteobacteria</taxon>
        <taxon>Burkholderiales</taxon>
        <taxon>Comamonadaceae</taxon>
        <taxon>Hydrogenophaga</taxon>
    </lineage>
</organism>
<name>A0ABW2QQB2_9BURK</name>
<evidence type="ECO:0000313" key="9">
    <source>
        <dbReference type="EMBL" id="MFC7411595.1"/>
    </source>
</evidence>
<gene>
    <name evidence="9" type="ORF">ACFQPB_22300</name>
</gene>
<reference evidence="10" key="1">
    <citation type="journal article" date="2019" name="Int. J. Syst. Evol. Microbiol.">
        <title>The Global Catalogue of Microorganisms (GCM) 10K type strain sequencing project: providing services to taxonomists for standard genome sequencing and annotation.</title>
        <authorList>
            <consortium name="The Broad Institute Genomics Platform"/>
            <consortium name="The Broad Institute Genome Sequencing Center for Infectious Disease"/>
            <person name="Wu L."/>
            <person name="Ma J."/>
        </authorList>
    </citation>
    <scope>NUCLEOTIDE SEQUENCE [LARGE SCALE GENOMIC DNA]</scope>
    <source>
        <strain evidence="10">CGMCC 1.12371</strain>
    </source>
</reference>
<dbReference type="SUPFAM" id="SSF143081">
    <property type="entry name" value="BB1717-like"/>
    <property type="match status" value="1"/>
</dbReference>
<keyword evidence="3" id="KW-0227">DNA damage</keyword>
<sequence>MCNRYVSPTDAHIEQVWGIGARNPWRGGGVFPRSPGPFIRCLRDDTGYSREMVVGQWGLIPWFAKAAKLPYSTNNARSEELAAKASYKHPWARGQRCIIPAVSFDERKRSLNYVFPQSA</sequence>
<evidence type="ECO:0000256" key="2">
    <source>
        <dbReference type="ARBA" id="ARBA00022670"/>
    </source>
</evidence>
<evidence type="ECO:0000256" key="3">
    <source>
        <dbReference type="ARBA" id="ARBA00022763"/>
    </source>
</evidence>
<dbReference type="PANTHER" id="PTHR13604:SF0">
    <property type="entry name" value="ABASIC SITE PROCESSING PROTEIN HMCES"/>
    <property type="match status" value="1"/>
</dbReference>
<dbReference type="RefSeq" id="WP_382228225.1">
    <property type="nucleotide sequence ID" value="NZ_JBHTCA010000037.1"/>
</dbReference>
<dbReference type="EMBL" id="JBHTCA010000037">
    <property type="protein sequence ID" value="MFC7411595.1"/>
    <property type="molecule type" value="Genomic_DNA"/>
</dbReference>
<dbReference type="Pfam" id="PF02586">
    <property type="entry name" value="SRAP"/>
    <property type="match status" value="1"/>
</dbReference>
<dbReference type="EC" id="3.4.-.-" evidence="8"/>
<dbReference type="InterPro" id="IPR003738">
    <property type="entry name" value="SRAP"/>
</dbReference>
<evidence type="ECO:0000256" key="7">
    <source>
        <dbReference type="ARBA" id="ARBA00023239"/>
    </source>
</evidence>
<proteinExistence type="inferred from homology"/>
<dbReference type="PANTHER" id="PTHR13604">
    <property type="entry name" value="DC12-RELATED"/>
    <property type="match status" value="1"/>
</dbReference>
<comment type="similarity">
    <text evidence="1 8">Belongs to the SOS response-associated peptidase family.</text>
</comment>